<proteinExistence type="predicted"/>
<protein>
    <submittedName>
        <fullName evidence="1">Uncharacterized protein</fullName>
    </submittedName>
</protein>
<evidence type="ECO:0000313" key="2">
    <source>
        <dbReference type="Proteomes" id="UP001154078"/>
    </source>
</evidence>
<feature type="non-terminal residue" evidence="1">
    <location>
        <position position="1"/>
    </location>
</feature>
<gene>
    <name evidence="1" type="ORF">MELIAE_LOCUS2063</name>
</gene>
<evidence type="ECO:0000313" key="1">
    <source>
        <dbReference type="EMBL" id="CAH0548613.1"/>
    </source>
</evidence>
<name>A0A9P0AUN5_BRAAE</name>
<sequence length="51" mass="6268">TPLPIFIKFCIRILQLISQFTCSRVFREIFLKPFYLILKKRSKENYLVVRF</sequence>
<dbReference type="Proteomes" id="UP001154078">
    <property type="component" value="Chromosome 10"/>
</dbReference>
<keyword evidence="2" id="KW-1185">Reference proteome</keyword>
<dbReference type="AlphaFoldDB" id="A0A9P0AUN5"/>
<accession>A0A9P0AUN5</accession>
<dbReference type="EMBL" id="OV121141">
    <property type="protein sequence ID" value="CAH0548613.1"/>
    <property type="molecule type" value="Genomic_DNA"/>
</dbReference>
<organism evidence="1 2">
    <name type="scientific">Brassicogethes aeneus</name>
    <name type="common">Rape pollen beetle</name>
    <name type="synonym">Meligethes aeneus</name>
    <dbReference type="NCBI Taxonomy" id="1431903"/>
    <lineage>
        <taxon>Eukaryota</taxon>
        <taxon>Metazoa</taxon>
        <taxon>Ecdysozoa</taxon>
        <taxon>Arthropoda</taxon>
        <taxon>Hexapoda</taxon>
        <taxon>Insecta</taxon>
        <taxon>Pterygota</taxon>
        <taxon>Neoptera</taxon>
        <taxon>Endopterygota</taxon>
        <taxon>Coleoptera</taxon>
        <taxon>Polyphaga</taxon>
        <taxon>Cucujiformia</taxon>
        <taxon>Nitidulidae</taxon>
        <taxon>Meligethinae</taxon>
        <taxon>Brassicogethes</taxon>
    </lineage>
</organism>
<reference evidence="1" key="1">
    <citation type="submission" date="2021-12" db="EMBL/GenBank/DDBJ databases">
        <authorList>
            <person name="King R."/>
        </authorList>
    </citation>
    <scope>NUCLEOTIDE SEQUENCE</scope>
</reference>